<dbReference type="Pfam" id="PF00787">
    <property type="entry name" value="PX"/>
    <property type="match status" value="1"/>
</dbReference>
<dbReference type="PANTHER" id="PTHR10555">
    <property type="entry name" value="SORTING NEXIN"/>
    <property type="match status" value="1"/>
</dbReference>
<feature type="compositionally biased region" description="Basic and acidic residues" evidence="1">
    <location>
        <begin position="89"/>
        <end position="105"/>
    </location>
</feature>
<dbReference type="InterPro" id="IPR036871">
    <property type="entry name" value="PX_dom_sf"/>
</dbReference>
<dbReference type="OrthoDB" id="300396at2759"/>
<dbReference type="Proteomes" id="UP000187209">
    <property type="component" value="Unassembled WGS sequence"/>
</dbReference>
<evidence type="ECO:0000259" key="2">
    <source>
        <dbReference type="PROSITE" id="PS50195"/>
    </source>
</evidence>
<dbReference type="InterPro" id="IPR027267">
    <property type="entry name" value="AH/BAR_dom_sf"/>
</dbReference>
<gene>
    <name evidence="3" type="ORF">SteCoe_7024</name>
</gene>
<proteinExistence type="predicted"/>
<dbReference type="SUPFAM" id="SSF64268">
    <property type="entry name" value="PX domain"/>
    <property type="match status" value="1"/>
</dbReference>
<dbReference type="Gene3D" id="1.20.1270.60">
    <property type="entry name" value="Arfaptin homology (AH) domain/BAR domain"/>
    <property type="match status" value="1"/>
</dbReference>
<dbReference type="GO" id="GO:0005768">
    <property type="term" value="C:endosome"/>
    <property type="evidence" value="ECO:0007669"/>
    <property type="project" value="TreeGrafter"/>
</dbReference>
<dbReference type="GO" id="GO:0035091">
    <property type="term" value="F:phosphatidylinositol binding"/>
    <property type="evidence" value="ECO:0007669"/>
    <property type="project" value="InterPro"/>
</dbReference>
<dbReference type="AlphaFoldDB" id="A0A1R2CNN0"/>
<dbReference type="EMBL" id="MPUH01000099">
    <property type="protein sequence ID" value="OMJ90624.1"/>
    <property type="molecule type" value="Genomic_DNA"/>
</dbReference>
<comment type="caution">
    <text evidence="3">The sequence shown here is derived from an EMBL/GenBank/DDBJ whole genome shotgun (WGS) entry which is preliminary data.</text>
</comment>
<organism evidence="3 4">
    <name type="scientific">Stentor coeruleus</name>
    <dbReference type="NCBI Taxonomy" id="5963"/>
    <lineage>
        <taxon>Eukaryota</taxon>
        <taxon>Sar</taxon>
        <taxon>Alveolata</taxon>
        <taxon>Ciliophora</taxon>
        <taxon>Postciliodesmatophora</taxon>
        <taxon>Heterotrichea</taxon>
        <taxon>Heterotrichida</taxon>
        <taxon>Stentoridae</taxon>
        <taxon>Stentor</taxon>
    </lineage>
</organism>
<evidence type="ECO:0000256" key="1">
    <source>
        <dbReference type="SAM" id="MobiDB-lite"/>
    </source>
</evidence>
<dbReference type="PROSITE" id="PS50195">
    <property type="entry name" value="PX"/>
    <property type="match status" value="1"/>
</dbReference>
<keyword evidence="4" id="KW-1185">Reference proteome</keyword>
<dbReference type="SMART" id="SM00312">
    <property type="entry name" value="PX"/>
    <property type="match status" value="1"/>
</dbReference>
<sequence>MNQTREFKQNYLKQEIIDKSFSPEEFLSYCNSFKGSDIDAYTFEELQLVVINFQILKISPPPESPASPTYPVLSESDETLSSKPQPPQKKIEAQSRQIDMQESRKSDSIAYSIQSCKMEDNILSLEEVITITLSPVEEVSGKILGSKQVYPVTTEPFGWVVKRQLDDFVWLRMVLSCLFPGVYLPPSPPKRFRSSGDASSKQKYFLERFINCIVRNPLMRRCTYLEAFLMDNDEKSFSDLKKRGIREKRINRIEDYWTMDGNVICDPFNDESEKVSLCEYLSVVEAMKKKIKRQSDEVIQALKGLSGLVMDIAKSYETLENVQSYIPEISGFKPLYSNLKSSFVFWSEHELKSAELFKNYFNMFFKYGYYEVGPLKEIFHEREQKHDQMLKSEAKLNQKKEKLWVTGDVSKWGLTNEDLWNASALKNDKTLALSKMCRKDQDDLNRLKDEFAYINFQSKSEMRKFLLDNQLIENLHFADFAKSICNHATKFHVSWGDLIANLSRIRTENIPLRSYISKVPKNA</sequence>
<reference evidence="3 4" key="1">
    <citation type="submission" date="2016-11" db="EMBL/GenBank/DDBJ databases">
        <title>The macronuclear genome of Stentor coeruleus: a giant cell with tiny introns.</title>
        <authorList>
            <person name="Slabodnick M."/>
            <person name="Ruby J.G."/>
            <person name="Reiff S.B."/>
            <person name="Swart E.C."/>
            <person name="Gosai S."/>
            <person name="Prabakaran S."/>
            <person name="Witkowska E."/>
            <person name="Larue G.E."/>
            <person name="Fisher S."/>
            <person name="Freeman R.M."/>
            <person name="Gunawardena J."/>
            <person name="Chu W."/>
            <person name="Stover N.A."/>
            <person name="Gregory B.D."/>
            <person name="Nowacki M."/>
            <person name="Derisi J."/>
            <person name="Roy S.W."/>
            <person name="Marshall W.F."/>
            <person name="Sood P."/>
        </authorList>
    </citation>
    <scope>NUCLEOTIDE SEQUENCE [LARGE SCALE GENOMIC DNA]</scope>
    <source>
        <strain evidence="3">WM001</strain>
    </source>
</reference>
<dbReference type="InterPro" id="IPR001683">
    <property type="entry name" value="PX_dom"/>
</dbReference>
<evidence type="ECO:0000313" key="3">
    <source>
        <dbReference type="EMBL" id="OMJ90624.1"/>
    </source>
</evidence>
<feature type="region of interest" description="Disordered" evidence="1">
    <location>
        <begin position="62"/>
        <end position="105"/>
    </location>
</feature>
<protein>
    <recommendedName>
        <fullName evidence="2">PX domain-containing protein</fullName>
    </recommendedName>
</protein>
<accession>A0A1R2CNN0</accession>
<name>A0A1R2CNN0_9CILI</name>
<dbReference type="PANTHER" id="PTHR10555:SF170">
    <property type="entry name" value="FI18122P1"/>
    <property type="match status" value="1"/>
</dbReference>
<evidence type="ECO:0000313" key="4">
    <source>
        <dbReference type="Proteomes" id="UP000187209"/>
    </source>
</evidence>
<feature type="domain" description="PX" evidence="2">
    <location>
        <begin position="128"/>
        <end position="236"/>
    </location>
</feature>
<dbReference type="Gene3D" id="3.30.1520.10">
    <property type="entry name" value="Phox-like domain"/>
    <property type="match status" value="1"/>
</dbReference>